<sequence length="91" mass="10737">MEISEYFNKITFHYYHDIWEYLEKGVYPPGATENDKRTLSRLAAGFFLSGTILYKRNADLMLLHYVDDQEARESCRRYTREPLAPMPTAIP</sequence>
<dbReference type="AlphaFoldDB" id="A0A371EGE6"/>
<dbReference type="OrthoDB" id="10570689at2759"/>
<protein>
    <submittedName>
        <fullName evidence="1">Uncharacterized protein</fullName>
    </submittedName>
</protein>
<evidence type="ECO:0000313" key="2">
    <source>
        <dbReference type="Proteomes" id="UP000257109"/>
    </source>
</evidence>
<dbReference type="EMBL" id="QJKJ01014053">
    <property type="protein sequence ID" value="RDX65120.1"/>
    <property type="molecule type" value="Genomic_DNA"/>
</dbReference>
<evidence type="ECO:0000313" key="1">
    <source>
        <dbReference type="EMBL" id="RDX65120.1"/>
    </source>
</evidence>
<dbReference type="PANTHER" id="PTHR48475">
    <property type="entry name" value="RIBONUCLEASE H"/>
    <property type="match status" value="1"/>
</dbReference>
<comment type="caution">
    <text evidence="1">The sequence shown here is derived from an EMBL/GenBank/DDBJ whole genome shotgun (WGS) entry which is preliminary data.</text>
</comment>
<proteinExistence type="predicted"/>
<accession>A0A371EGE6</accession>
<keyword evidence="2" id="KW-1185">Reference proteome</keyword>
<name>A0A371EGE6_MUCPR</name>
<dbReference type="Proteomes" id="UP000257109">
    <property type="component" value="Unassembled WGS sequence"/>
</dbReference>
<gene>
    <name evidence="1" type="ORF">CR513_56255</name>
</gene>
<feature type="non-terminal residue" evidence="1">
    <location>
        <position position="1"/>
    </location>
</feature>
<reference evidence="1" key="1">
    <citation type="submission" date="2018-05" db="EMBL/GenBank/DDBJ databases">
        <title>Draft genome of Mucuna pruriens seed.</title>
        <authorList>
            <person name="Nnadi N.E."/>
            <person name="Vos R."/>
            <person name="Hasami M.H."/>
            <person name="Devisetty U.K."/>
            <person name="Aguiy J.C."/>
        </authorList>
    </citation>
    <scope>NUCLEOTIDE SEQUENCE [LARGE SCALE GENOMIC DNA]</scope>
    <source>
        <strain evidence="1">JCA_2017</strain>
    </source>
</reference>
<dbReference type="PANTHER" id="PTHR48475:SF1">
    <property type="entry name" value="RNASE H TYPE-1 DOMAIN-CONTAINING PROTEIN"/>
    <property type="match status" value="1"/>
</dbReference>
<organism evidence="1 2">
    <name type="scientific">Mucuna pruriens</name>
    <name type="common">Velvet bean</name>
    <name type="synonym">Dolichos pruriens</name>
    <dbReference type="NCBI Taxonomy" id="157652"/>
    <lineage>
        <taxon>Eukaryota</taxon>
        <taxon>Viridiplantae</taxon>
        <taxon>Streptophyta</taxon>
        <taxon>Embryophyta</taxon>
        <taxon>Tracheophyta</taxon>
        <taxon>Spermatophyta</taxon>
        <taxon>Magnoliopsida</taxon>
        <taxon>eudicotyledons</taxon>
        <taxon>Gunneridae</taxon>
        <taxon>Pentapetalae</taxon>
        <taxon>rosids</taxon>
        <taxon>fabids</taxon>
        <taxon>Fabales</taxon>
        <taxon>Fabaceae</taxon>
        <taxon>Papilionoideae</taxon>
        <taxon>50 kb inversion clade</taxon>
        <taxon>NPAAA clade</taxon>
        <taxon>indigoferoid/millettioid clade</taxon>
        <taxon>Phaseoleae</taxon>
        <taxon>Mucuna</taxon>
    </lineage>
</organism>